<reference evidence="1 2" key="1">
    <citation type="submission" date="2019-12" db="EMBL/GenBank/DDBJ databases">
        <title>Spirosoma sp. HMF4905 genome sequencing and assembly.</title>
        <authorList>
            <person name="Kang H."/>
            <person name="Cha I."/>
            <person name="Kim H."/>
            <person name="Joh K."/>
        </authorList>
    </citation>
    <scope>NUCLEOTIDE SEQUENCE [LARGE SCALE GENOMIC DNA]</scope>
    <source>
        <strain evidence="1 2">HMF4905</strain>
    </source>
</reference>
<name>A0A7K1SKA4_9BACT</name>
<protein>
    <submittedName>
        <fullName evidence="1">Uncharacterized protein</fullName>
    </submittedName>
</protein>
<keyword evidence="2" id="KW-1185">Reference proteome</keyword>
<proteinExistence type="predicted"/>
<gene>
    <name evidence="1" type="ORF">GO755_29685</name>
</gene>
<dbReference type="Proteomes" id="UP000436006">
    <property type="component" value="Unassembled WGS sequence"/>
</dbReference>
<accession>A0A7K1SKA4</accession>
<dbReference type="RefSeq" id="WP_157589067.1">
    <property type="nucleotide sequence ID" value="NZ_WPIN01000015.1"/>
</dbReference>
<comment type="caution">
    <text evidence="1">The sequence shown here is derived from an EMBL/GenBank/DDBJ whole genome shotgun (WGS) entry which is preliminary data.</text>
</comment>
<organism evidence="1 2">
    <name type="scientific">Spirosoma arboris</name>
    <dbReference type="NCBI Taxonomy" id="2682092"/>
    <lineage>
        <taxon>Bacteria</taxon>
        <taxon>Pseudomonadati</taxon>
        <taxon>Bacteroidota</taxon>
        <taxon>Cytophagia</taxon>
        <taxon>Cytophagales</taxon>
        <taxon>Cytophagaceae</taxon>
        <taxon>Spirosoma</taxon>
    </lineage>
</organism>
<evidence type="ECO:0000313" key="2">
    <source>
        <dbReference type="Proteomes" id="UP000436006"/>
    </source>
</evidence>
<dbReference type="EMBL" id="WPIN01000015">
    <property type="protein sequence ID" value="MVM34239.1"/>
    <property type="molecule type" value="Genomic_DNA"/>
</dbReference>
<dbReference type="AlphaFoldDB" id="A0A7K1SKA4"/>
<sequence length="55" mass="6461">MARNDTLETKSAYCDALVINTRKALYAPVGWFPLWRLKRQRAKVEKELKRIEGKP</sequence>
<evidence type="ECO:0000313" key="1">
    <source>
        <dbReference type="EMBL" id="MVM34239.1"/>
    </source>
</evidence>